<dbReference type="FunCoup" id="A0A3N4LR49">
    <property type="interactions" value="327"/>
</dbReference>
<dbReference type="Proteomes" id="UP000267821">
    <property type="component" value="Unassembled WGS sequence"/>
</dbReference>
<reference evidence="2 3" key="1">
    <citation type="journal article" date="2018" name="Nat. Ecol. Evol.">
        <title>Pezizomycetes genomes reveal the molecular basis of ectomycorrhizal truffle lifestyle.</title>
        <authorList>
            <person name="Murat C."/>
            <person name="Payen T."/>
            <person name="Noel B."/>
            <person name="Kuo A."/>
            <person name="Morin E."/>
            <person name="Chen J."/>
            <person name="Kohler A."/>
            <person name="Krizsan K."/>
            <person name="Balestrini R."/>
            <person name="Da Silva C."/>
            <person name="Montanini B."/>
            <person name="Hainaut M."/>
            <person name="Levati E."/>
            <person name="Barry K.W."/>
            <person name="Belfiori B."/>
            <person name="Cichocki N."/>
            <person name="Clum A."/>
            <person name="Dockter R.B."/>
            <person name="Fauchery L."/>
            <person name="Guy J."/>
            <person name="Iotti M."/>
            <person name="Le Tacon F."/>
            <person name="Lindquist E.A."/>
            <person name="Lipzen A."/>
            <person name="Malagnac F."/>
            <person name="Mello A."/>
            <person name="Molinier V."/>
            <person name="Miyauchi S."/>
            <person name="Poulain J."/>
            <person name="Riccioni C."/>
            <person name="Rubini A."/>
            <person name="Sitrit Y."/>
            <person name="Splivallo R."/>
            <person name="Traeger S."/>
            <person name="Wang M."/>
            <person name="Zifcakova L."/>
            <person name="Wipf D."/>
            <person name="Zambonelli A."/>
            <person name="Paolocci F."/>
            <person name="Nowrousian M."/>
            <person name="Ottonello S."/>
            <person name="Baldrian P."/>
            <person name="Spatafora J.W."/>
            <person name="Henrissat B."/>
            <person name="Nagy L.G."/>
            <person name="Aury J.M."/>
            <person name="Wincker P."/>
            <person name="Grigoriev I.V."/>
            <person name="Bonfante P."/>
            <person name="Martin F.M."/>
        </authorList>
    </citation>
    <scope>NUCLEOTIDE SEQUENCE [LARGE SCALE GENOMIC DNA]</scope>
    <source>
        <strain evidence="2 3">ATCC MYA-4762</strain>
    </source>
</reference>
<dbReference type="Pfam" id="PF01709">
    <property type="entry name" value="Transcrip_reg"/>
    <property type="match status" value="1"/>
</dbReference>
<gene>
    <name evidence="2" type="ORF">L211DRAFT_839047</name>
</gene>
<dbReference type="InterPro" id="IPR026564">
    <property type="entry name" value="Transcrip_reg_TACO1-like_dom3"/>
</dbReference>
<dbReference type="InParanoid" id="A0A3N4LR49"/>
<organism evidence="2 3">
    <name type="scientific">Terfezia boudieri ATCC MYA-4762</name>
    <dbReference type="NCBI Taxonomy" id="1051890"/>
    <lineage>
        <taxon>Eukaryota</taxon>
        <taxon>Fungi</taxon>
        <taxon>Dikarya</taxon>
        <taxon>Ascomycota</taxon>
        <taxon>Pezizomycotina</taxon>
        <taxon>Pezizomycetes</taxon>
        <taxon>Pezizales</taxon>
        <taxon>Pezizaceae</taxon>
        <taxon>Terfezia</taxon>
    </lineage>
</organism>
<dbReference type="SUPFAM" id="SSF75625">
    <property type="entry name" value="YebC-like"/>
    <property type="match status" value="1"/>
</dbReference>
<keyword evidence="3" id="KW-1185">Reference proteome</keyword>
<protein>
    <submittedName>
        <fullName evidence="2">YebC-like protein</fullName>
    </submittedName>
</protein>
<dbReference type="AlphaFoldDB" id="A0A3N4LR49"/>
<dbReference type="Gene3D" id="3.30.70.980">
    <property type="match status" value="2"/>
</dbReference>
<dbReference type="OrthoDB" id="2017544at2759"/>
<name>A0A3N4LR49_9PEZI</name>
<proteinExistence type="predicted"/>
<evidence type="ECO:0000313" key="2">
    <source>
        <dbReference type="EMBL" id="RPB23091.1"/>
    </source>
</evidence>
<dbReference type="InterPro" id="IPR002876">
    <property type="entry name" value="Transcrip_reg_TACO1-like"/>
</dbReference>
<dbReference type="PANTHER" id="PTHR12532">
    <property type="entry name" value="TRANSLATIONAL ACTIVATOR OF CYTOCHROME C OXIDASE 1"/>
    <property type="match status" value="1"/>
</dbReference>
<sequence length="229" mass="24904">MASVDGADSLRLKAVLELGKKAGMSKSSMESAVQRGLGVSREGVQLQVLTIEAIGPANVSLIVDCLTDNKLRTLQAIKFLLKEGRANVTDVAYLFSRKGRLFYTLNTGLPEPQPTLSEVYEETFEKAMETDGVEDVELIEEGDGEGELPGISVTTAPELANTVSKQIMEAISPKLKVEKIAVEWVAKDDTMIDPESEGTPDDWDKLRGLIDTLEEADDVQAVYTNARSL</sequence>
<dbReference type="STRING" id="1051890.A0A3N4LR49"/>
<dbReference type="EMBL" id="ML121548">
    <property type="protein sequence ID" value="RPB23091.1"/>
    <property type="molecule type" value="Genomic_DNA"/>
</dbReference>
<dbReference type="GO" id="GO:0005739">
    <property type="term" value="C:mitochondrion"/>
    <property type="evidence" value="ECO:0007669"/>
    <property type="project" value="TreeGrafter"/>
</dbReference>
<feature type="domain" description="TACO1/YebC-like second and third" evidence="1">
    <location>
        <begin position="49"/>
        <end position="226"/>
    </location>
</feature>
<evidence type="ECO:0000313" key="3">
    <source>
        <dbReference type="Proteomes" id="UP000267821"/>
    </source>
</evidence>
<dbReference type="PANTHER" id="PTHR12532:SF0">
    <property type="entry name" value="TRANSLATIONAL ACTIVATOR OF CYTOCHROME C OXIDASE 1"/>
    <property type="match status" value="1"/>
</dbReference>
<dbReference type="InterPro" id="IPR048300">
    <property type="entry name" value="TACO1_YebC-like_2nd/3rd_dom"/>
</dbReference>
<evidence type="ECO:0000259" key="1">
    <source>
        <dbReference type="Pfam" id="PF01709"/>
    </source>
</evidence>
<dbReference type="InterPro" id="IPR029072">
    <property type="entry name" value="YebC-like"/>
</dbReference>
<accession>A0A3N4LR49</accession>